<feature type="transmembrane region" description="Helical" evidence="1">
    <location>
        <begin position="12"/>
        <end position="39"/>
    </location>
</feature>
<accession>A0ABW4CDV3</accession>
<evidence type="ECO:0000313" key="3">
    <source>
        <dbReference type="EMBL" id="MFD1428286.1"/>
    </source>
</evidence>
<keyword evidence="1" id="KW-0812">Transmembrane</keyword>
<feature type="domain" description="Putative Flp pilus-assembly TadG-like N-terminal" evidence="2">
    <location>
        <begin position="11"/>
        <end position="55"/>
    </location>
</feature>
<keyword evidence="4" id="KW-1185">Reference proteome</keyword>
<evidence type="ECO:0000256" key="1">
    <source>
        <dbReference type="SAM" id="Phobius"/>
    </source>
</evidence>
<dbReference type="EMBL" id="JBHTNU010000020">
    <property type="protein sequence ID" value="MFD1428286.1"/>
    <property type="molecule type" value="Genomic_DNA"/>
</dbReference>
<gene>
    <name evidence="3" type="ORF">ACFQ4Y_15380</name>
</gene>
<protein>
    <submittedName>
        <fullName evidence="3">Pilus assembly protein TadG-related protein</fullName>
    </submittedName>
</protein>
<keyword evidence="1" id="KW-1133">Transmembrane helix</keyword>
<name>A0ABW4CDV3_9BACL</name>
<dbReference type="RefSeq" id="WP_380167101.1">
    <property type="nucleotide sequence ID" value="NZ_JBHTNU010000020.1"/>
</dbReference>
<dbReference type="InterPro" id="IPR028087">
    <property type="entry name" value="Tad_N"/>
</dbReference>
<organism evidence="3 4">
    <name type="scientific">Kroppenstedtia sanguinis</name>
    <dbReference type="NCBI Taxonomy" id="1380684"/>
    <lineage>
        <taxon>Bacteria</taxon>
        <taxon>Bacillati</taxon>
        <taxon>Bacillota</taxon>
        <taxon>Bacilli</taxon>
        <taxon>Bacillales</taxon>
        <taxon>Thermoactinomycetaceae</taxon>
        <taxon>Kroppenstedtia</taxon>
    </lineage>
</organism>
<sequence length="150" mass="16600">MIFQHVMNKRGNVAILWVASLPIFALLFAFIGTLVTIWMTHSSSQMAADAASLAATQKMDAWVRQAMSEELSRADGIALSTDAQKRDFMLRVISGHERGLQNVVREYVQKHGGDKHGEIHIGKNGRIEVNARYNGPKILDTKKGDVKVGI</sequence>
<comment type="caution">
    <text evidence="3">The sequence shown here is derived from an EMBL/GenBank/DDBJ whole genome shotgun (WGS) entry which is preliminary data.</text>
</comment>
<dbReference type="Proteomes" id="UP001597282">
    <property type="component" value="Unassembled WGS sequence"/>
</dbReference>
<dbReference type="Pfam" id="PF13400">
    <property type="entry name" value="Tad"/>
    <property type="match status" value="1"/>
</dbReference>
<keyword evidence="1" id="KW-0472">Membrane</keyword>
<evidence type="ECO:0000313" key="4">
    <source>
        <dbReference type="Proteomes" id="UP001597282"/>
    </source>
</evidence>
<evidence type="ECO:0000259" key="2">
    <source>
        <dbReference type="Pfam" id="PF13400"/>
    </source>
</evidence>
<proteinExistence type="predicted"/>
<reference evidence="4" key="1">
    <citation type="journal article" date="2019" name="Int. J. Syst. Evol. Microbiol.">
        <title>The Global Catalogue of Microorganisms (GCM) 10K type strain sequencing project: providing services to taxonomists for standard genome sequencing and annotation.</title>
        <authorList>
            <consortium name="The Broad Institute Genomics Platform"/>
            <consortium name="The Broad Institute Genome Sequencing Center for Infectious Disease"/>
            <person name="Wu L."/>
            <person name="Ma J."/>
        </authorList>
    </citation>
    <scope>NUCLEOTIDE SEQUENCE [LARGE SCALE GENOMIC DNA]</scope>
    <source>
        <strain evidence="4">S1</strain>
    </source>
</reference>